<dbReference type="InParanoid" id="A0A1M6E351"/>
<dbReference type="AlphaFoldDB" id="A0A1M6E351"/>
<reference evidence="3 4" key="1">
    <citation type="submission" date="2016-11" db="EMBL/GenBank/DDBJ databases">
        <authorList>
            <person name="Jaros S."/>
            <person name="Januszkiewicz K."/>
            <person name="Wedrychowicz H."/>
        </authorList>
    </citation>
    <scope>NUCLEOTIDE SEQUENCE [LARGE SCALE GENOMIC DNA]</scope>
    <source>
        <strain evidence="3 4">DSM 18772</strain>
    </source>
</reference>
<proteinExistence type="predicted"/>
<sequence>MKRTILATLVSSTLGIVVSQAATISLSQAIDDTTAGDLVNATAPVSGEVFDTETEALTYLVTIDDSADTGAIFTAHINLVGISGSTATNGNDGLFWNSAGIVMSSDNNQTRNVTFTLSDITQTSGPAASLNFDGFTAFGINNGGGSKLYSLDGADGSALTANSGTETLASPVSTFTVSAHNSATANFRIDEVSADFTVSAIPEPSTSAMIGLVGLGLIARRRK</sequence>
<feature type="signal peptide" evidence="1">
    <location>
        <begin position="1"/>
        <end position="21"/>
    </location>
</feature>
<organism evidence="3 4">
    <name type="scientific">Rubritalea squalenifaciens DSM 18772</name>
    <dbReference type="NCBI Taxonomy" id="1123071"/>
    <lineage>
        <taxon>Bacteria</taxon>
        <taxon>Pseudomonadati</taxon>
        <taxon>Verrucomicrobiota</taxon>
        <taxon>Verrucomicrobiia</taxon>
        <taxon>Verrucomicrobiales</taxon>
        <taxon>Rubritaleaceae</taxon>
        <taxon>Rubritalea</taxon>
    </lineage>
</organism>
<keyword evidence="4" id="KW-1185">Reference proteome</keyword>
<name>A0A1M6E351_9BACT</name>
<dbReference type="NCBIfam" id="TIGR02595">
    <property type="entry name" value="PEP_CTERM"/>
    <property type="match status" value="1"/>
</dbReference>
<dbReference type="RefSeq" id="WP_143158290.1">
    <property type="nucleotide sequence ID" value="NZ_FQYR01000002.1"/>
</dbReference>
<evidence type="ECO:0000259" key="2">
    <source>
        <dbReference type="Pfam" id="PF07589"/>
    </source>
</evidence>
<feature type="domain" description="Ice-binding protein C-terminal" evidence="2">
    <location>
        <begin position="200"/>
        <end position="222"/>
    </location>
</feature>
<dbReference type="OrthoDB" id="290940at2"/>
<evidence type="ECO:0000313" key="3">
    <source>
        <dbReference type="EMBL" id="SHI79964.1"/>
    </source>
</evidence>
<accession>A0A1M6E351</accession>
<gene>
    <name evidence="3" type="ORF">SAMN02745181_0919</name>
</gene>
<dbReference type="Proteomes" id="UP000184510">
    <property type="component" value="Unassembled WGS sequence"/>
</dbReference>
<dbReference type="InterPro" id="IPR013424">
    <property type="entry name" value="Ice-binding_C"/>
</dbReference>
<feature type="chain" id="PRO_5012002628" evidence="1">
    <location>
        <begin position="22"/>
        <end position="223"/>
    </location>
</feature>
<evidence type="ECO:0000313" key="4">
    <source>
        <dbReference type="Proteomes" id="UP000184510"/>
    </source>
</evidence>
<dbReference type="EMBL" id="FQYR01000002">
    <property type="protein sequence ID" value="SHI79964.1"/>
    <property type="molecule type" value="Genomic_DNA"/>
</dbReference>
<dbReference type="STRING" id="1123071.SAMN02745181_0919"/>
<dbReference type="Pfam" id="PF07589">
    <property type="entry name" value="PEP-CTERM"/>
    <property type="match status" value="1"/>
</dbReference>
<keyword evidence="1" id="KW-0732">Signal</keyword>
<evidence type="ECO:0000256" key="1">
    <source>
        <dbReference type="SAM" id="SignalP"/>
    </source>
</evidence>
<protein>
    <submittedName>
        <fullName evidence="3">PEP-CTERM protein-sorting domain-containing protein</fullName>
    </submittedName>
</protein>